<dbReference type="FunFam" id="1.10.472.130:FF:000003">
    <property type="entry name" value="Dynein, axonemal, heavy chain 2"/>
    <property type="match status" value="1"/>
</dbReference>
<feature type="domain" description="Dynein heavy chain 3 AAA+ lid" evidence="20">
    <location>
        <begin position="338"/>
        <end position="424"/>
    </location>
</feature>
<evidence type="ECO:0000256" key="14">
    <source>
        <dbReference type="SAM" id="Coils"/>
    </source>
</evidence>
<dbReference type="Gene3D" id="3.10.490.20">
    <property type="match status" value="1"/>
</dbReference>
<dbReference type="EMBL" id="VTPC01090285">
    <property type="protein sequence ID" value="KAF2883859.1"/>
    <property type="molecule type" value="Genomic_DNA"/>
</dbReference>
<dbReference type="Gene3D" id="3.40.50.300">
    <property type="entry name" value="P-loop containing nucleotide triphosphate hydrolases"/>
    <property type="match status" value="3"/>
</dbReference>
<dbReference type="PANTHER" id="PTHR22878:SF68">
    <property type="entry name" value="DYNEIN HEAVY CHAIN 6, AXONEMAL-LIKE"/>
    <property type="match status" value="1"/>
</dbReference>
<keyword evidence="3" id="KW-0963">Cytoplasm</keyword>
<dbReference type="Pfam" id="PF12775">
    <property type="entry name" value="AAA_7"/>
    <property type="match status" value="1"/>
</dbReference>
<dbReference type="Pfam" id="PF03028">
    <property type="entry name" value="Dynein_heavy"/>
    <property type="match status" value="1"/>
</dbReference>
<feature type="domain" description="Dynein heavy chain C-terminal" evidence="22">
    <location>
        <begin position="1888"/>
        <end position="2185"/>
    </location>
</feature>
<dbReference type="Pfam" id="PF17852">
    <property type="entry name" value="Dynein_AAA_lid"/>
    <property type="match status" value="1"/>
</dbReference>
<dbReference type="InterPro" id="IPR042219">
    <property type="entry name" value="AAA_lid_11_sf"/>
</dbReference>
<evidence type="ECO:0000256" key="4">
    <source>
        <dbReference type="ARBA" id="ARBA00022701"/>
    </source>
</evidence>
<dbReference type="InterPro" id="IPR024317">
    <property type="entry name" value="Dynein_heavy_chain_D4_dom"/>
</dbReference>
<dbReference type="OrthoDB" id="447173at2759"/>
<keyword evidence="12" id="KW-0206">Cytoskeleton</keyword>
<dbReference type="Proteomes" id="UP000801492">
    <property type="component" value="Unassembled WGS sequence"/>
</dbReference>
<evidence type="ECO:0000256" key="13">
    <source>
        <dbReference type="ARBA" id="ARBA00023273"/>
    </source>
</evidence>
<feature type="coiled-coil region" evidence="14">
    <location>
        <begin position="986"/>
        <end position="1048"/>
    </location>
</feature>
<feature type="domain" description="Dynein heavy chain coiled coil stalk" evidence="16">
    <location>
        <begin position="772"/>
        <end position="1102"/>
    </location>
</feature>
<dbReference type="InterPro" id="IPR041589">
    <property type="entry name" value="DNAH3_AAA_lid_1"/>
</dbReference>
<dbReference type="Pfam" id="PF12777">
    <property type="entry name" value="MT"/>
    <property type="match status" value="1"/>
</dbReference>
<evidence type="ECO:0000256" key="6">
    <source>
        <dbReference type="ARBA" id="ARBA00022741"/>
    </source>
</evidence>
<keyword evidence="8" id="KW-0243">Dynein</keyword>
<keyword evidence="13" id="KW-0966">Cell projection</keyword>
<sequence>MKSYFNYYLSMVLEFKRLNCEETVICSELNLVSSLCKLLEIFATKENGIDPSNEDTFEDMTKLWFLFCLIWSVCCTVNEDGRKKLDNFIREKEGVFPLKDTVYEYYVDVRNRSFTGWEDKLSDSWRYTPGSPFFKIIVPTVDTIRYQCVVNALLAAGFPALLTGPVGTGKTSTAQSVLSELDPQKYAVLNINMSAQTSSVNVQDTVESRLEKRTKGTYVPVGGKIMVTFFDDFNMPAKETYGSQPPLELLRQWMDYGFWYDRLKQTRKYVQNMLIVASMGPPGGGRQHISERTLSRFNVINMTFPSESQIIRIFGTMLTQHLTEFAEEVKITGREITDTTIELYNNVIVKMLPTPTKIHYLFNLRDISKVFQGLLRSHKDYQNTKNTLLRLWIHECFRVFYDRLIDDKDREWFLTQINDQLGKHFELTLHSLCPNRESPIFGDFVNPFGIYEDLQDFNSLRNYLLLQMDEYNVSPGVVRMDLVLFKDAIAHICRIVRVISQPRGNMLLVGIGGSGRQSLSRIAAYICELNTYQISVTKNYKIPEFREDLKSLYDMAGVDGKATSFLFNDTQVTDEGFLEIINNMLSSGEVANLYKPDEFEDVKNRLMNAATKAGVFPSNESMYNFLIERIRANLHIILCMSPIGEAFRNRLRQYPSLVNCTTIDWFCDWPIDALLEVANKYICEVNFVETITGEKSGKRKESVLVSTQDRLKEAVSKTFATIHDSVAKCSRRMMNEMKRPNYVTPTNYLELVTGYKNMLNDKRVGIATQANKLRNGVWKIDDCREKVETMSVELEQAQLQVAEFQLQCDEYLVIIVNQRKEADEQQKEVTLKSIKIGEDEVQCKRLAEVAQADLDEAMPALEEAIRALDALNKKDISEMKSYGKPPVKVEMVMEAVMILKQLEPTWATAKRELGDQNFLNNLREFDKNNITEKTLKKIAVYTTNEEFVPDKIGIVSLAAKSLCMWVIAIEKYAKVWKVVAPKKARLDEATESLKEKQKMLAEAQQKLAEINMMLQRLQREYEEKLLQKEELNKKAELLRLKLERAAMLVENLAGERERWDQSVFNLDQQFGYLPGDCLLATAFISYLGPFVSQYRELLVDMWKKEVKELEIPFDEDFNVINFLSDPTTIREWNIQGLPSDGFSTENGIIITRGTRWPLVIDPQCQAQKWVKAMEGKNELKVIDFGMADYMKTIENAVQFGKPVLLQNILEELDPSLNPILNKAVVKQGGMELIKLDDKMVTYNRKFRFFITTKLTNPHYPPEISTKTTLVNFAVKQQGLEAQLLGIVVKKERPQLEEQKDKLVTTIAKGKRTLIDLENELLRLLNETRGSLLEDAQLFNTLQTSKNTSIAVQKSLEVSETTEVQIDAAREGYRPCAERASILFFVLNDMGRIDPMYQFALDSYIFLFVQSIDKSPKSTHLPDRIALLNDYHTFAVYKNTCRALFEQHKLLFSFHMCIKVLEAQGKIVAGEYNFLLKGGVVLDRENQMDNPCPWLNEASWDNVTELDKIAGFHGVIGSFEQYTRDWHMWYIHTEPETLPLIGEWEDQCNEFQKMLFLRCLRQDRISICITTFITNQLGPKFIEPPVLDIRAVLEESIPQTPLIFVLSPGVDPTTALIQLAENSRMGDRFQSLSLGQGQAPIATKMLQLGAKQGDWVFLANCHLSLSWMPKLDKIIETLQTGRVHPKFRLWLSSSPHPDFPISILQAGIKMTTEPPKGIKANLKRLYQLITEDQFNSCQAKEKYKRLLFSLCYFHAVLLERKKFQQLGWNVVYSFNDSDFEVSENLLAIYLDEYQVTPWDALKYLIAGVNYGGHVTDDWDRRLLITYINQFFCEDALNVPFYRLSSLPTYHIPRDGSLQSYIDYINVLPNIDRPEAFGQHPNADITSLMSESRAMFETLMSLQIQTSGSEAESKEEKVAQLAADVAQKIPEPIDYENTDKLIGADKTPLDVVLLQEIARYNILLTGIKVSLDDLQKGIKGLVVMSAELEEIFTCIYEGRVPSAWLRAYPSLKLLGSWTRDLMARVDHFAQWAETTHPPLFFWLSAYTFPTGFLTACLQTEARAIEIPIDTLGWEFTVLTVEEYTIVQPPVSGVYVKGIFLEGAGWDKKNAVLIEPQPMQLVCPMPLIHFKPVEQLKKKTRGLYQCPCYYYPIRAGLQGWPAFVVAVDLRSGAESSDFWIKRGTALLLSLSN</sequence>
<evidence type="ECO:0000256" key="7">
    <source>
        <dbReference type="ARBA" id="ARBA00022840"/>
    </source>
</evidence>
<dbReference type="FunFam" id="3.40.50.300:FF:000153">
    <property type="entry name" value="Dynein axonemal heavy chain 1"/>
    <property type="match status" value="1"/>
</dbReference>
<comment type="similarity">
    <text evidence="2">Belongs to the dynein heavy chain family.</text>
</comment>
<dbReference type="Gene3D" id="1.20.920.20">
    <property type="match status" value="1"/>
</dbReference>
<dbReference type="CDD" id="cd00009">
    <property type="entry name" value="AAA"/>
    <property type="match status" value="1"/>
</dbReference>
<keyword evidence="7" id="KW-0067">ATP-binding</keyword>
<dbReference type="Gene3D" id="6.10.140.1060">
    <property type="match status" value="1"/>
</dbReference>
<evidence type="ECO:0000256" key="3">
    <source>
        <dbReference type="ARBA" id="ARBA00022490"/>
    </source>
</evidence>
<evidence type="ECO:0000256" key="12">
    <source>
        <dbReference type="ARBA" id="ARBA00023212"/>
    </source>
</evidence>
<dbReference type="Gene3D" id="1.20.1270.280">
    <property type="match status" value="1"/>
</dbReference>
<feature type="domain" description="Dynein heavy chain AAA 5 extension" evidence="19">
    <location>
        <begin position="2"/>
        <end position="119"/>
    </location>
</feature>
<evidence type="ECO:0000259" key="21">
    <source>
        <dbReference type="Pfam" id="PF18198"/>
    </source>
</evidence>
<dbReference type="GO" id="GO:0005930">
    <property type="term" value="C:axoneme"/>
    <property type="evidence" value="ECO:0007669"/>
    <property type="project" value="UniProtKB-SubCell"/>
</dbReference>
<dbReference type="InterPro" id="IPR041466">
    <property type="entry name" value="Dynein_AAA5_ext"/>
</dbReference>
<dbReference type="InterPro" id="IPR004273">
    <property type="entry name" value="Dynein_heavy_D6_P-loop"/>
</dbReference>
<dbReference type="GO" id="GO:0008569">
    <property type="term" value="F:minus-end-directed microtubule motor activity"/>
    <property type="evidence" value="ECO:0007669"/>
    <property type="project" value="InterPro"/>
</dbReference>
<dbReference type="GO" id="GO:0051959">
    <property type="term" value="F:dynein light intermediate chain binding"/>
    <property type="evidence" value="ECO:0007669"/>
    <property type="project" value="InterPro"/>
</dbReference>
<dbReference type="GO" id="GO:0030286">
    <property type="term" value="C:dynein complex"/>
    <property type="evidence" value="ECO:0007669"/>
    <property type="project" value="UniProtKB-KW"/>
</dbReference>
<dbReference type="GO" id="GO:0007018">
    <property type="term" value="P:microtubule-based movement"/>
    <property type="evidence" value="ECO:0007669"/>
    <property type="project" value="InterPro"/>
</dbReference>
<evidence type="ECO:0000313" key="23">
    <source>
        <dbReference type="EMBL" id="KAF2883859.1"/>
    </source>
</evidence>
<dbReference type="Gene3D" id="1.20.920.30">
    <property type="match status" value="1"/>
</dbReference>
<dbReference type="Pfam" id="PF12781">
    <property type="entry name" value="AAA_9"/>
    <property type="match status" value="1"/>
</dbReference>
<dbReference type="Pfam" id="PF18198">
    <property type="entry name" value="AAA_lid_11"/>
    <property type="match status" value="1"/>
</dbReference>
<dbReference type="GO" id="GO:0005524">
    <property type="term" value="F:ATP binding"/>
    <property type="evidence" value="ECO:0007669"/>
    <property type="project" value="UniProtKB-KW"/>
</dbReference>
<dbReference type="InterPro" id="IPR024743">
    <property type="entry name" value="Dynein_HC_stalk"/>
</dbReference>
<evidence type="ECO:0008006" key="25">
    <source>
        <dbReference type="Google" id="ProtNLM"/>
    </source>
</evidence>
<dbReference type="FunFam" id="1.10.8.1220:FF:000001">
    <property type="entry name" value="Dynein axonemal heavy chain 5"/>
    <property type="match status" value="1"/>
</dbReference>
<keyword evidence="5" id="KW-0677">Repeat</keyword>
<dbReference type="InterPro" id="IPR035706">
    <property type="entry name" value="AAA_9"/>
</dbReference>
<dbReference type="InterPro" id="IPR043160">
    <property type="entry name" value="Dynein_C_barrel"/>
</dbReference>
<dbReference type="SUPFAM" id="SSF52540">
    <property type="entry name" value="P-loop containing nucleoside triphosphate hydrolases"/>
    <property type="match status" value="2"/>
</dbReference>
<evidence type="ECO:0000259" key="15">
    <source>
        <dbReference type="Pfam" id="PF03028"/>
    </source>
</evidence>
<feature type="domain" description="Dynein heavy chain region D6 P-loop" evidence="15">
    <location>
        <begin position="1597"/>
        <end position="1710"/>
    </location>
</feature>
<feature type="coiled-coil region" evidence="14">
    <location>
        <begin position="780"/>
        <end position="807"/>
    </location>
</feature>
<keyword evidence="9 14" id="KW-0175">Coiled coil</keyword>
<dbReference type="GO" id="GO:0045505">
    <property type="term" value="F:dynein intermediate chain binding"/>
    <property type="evidence" value="ECO:0007669"/>
    <property type="project" value="InterPro"/>
</dbReference>
<protein>
    <recommendedName>
        <fullName evidence="25">Dynein heavy chain 2, axonemal</fullName>
    </recommendedName>
</protein>
<evidence type="ECO:0000259" key="16">
    <source>
        <dbReference type="Pfam" id="PF12777"/>
    </source>
</evidence>
<comment type="subcellular location">
    <subcellularLocation>
        <location evidence="1">Cytoplasm</location>
        <location evidence="1">Cytoskeleton</location>
        <location evidence="1">Cilium axoneme</location>
    </subcellularLocation>
</comment>
<dbReference type="InterPro" id="IPR026983">
    <property type="entry name" value="DHC"/>
</dbReference>
<accession>A0A8K0G2X5</accession>
<proteinExistence type="inferred from homology"/>
<dbReference type="Gene3D" id="1.10.8.1220">
    <property type="match status" value="1"/>
</dbReference>
<dbReference type="GO" id="GO:0031514">
    <property type="term" value="C:motile cilium"/>
    <property type="evidence" value="ECO:0007669"/>
    <property type="project" value="UniProtKB-ARBA"/>
</dbReference>
<keyword evidence="11" id="KW-0505">Motor protein</keyword>
<evidence type="ECO:0000259" key="20">
    <source>
        <dbReference type="Pfam" id="PF17857"/>
    </source>
</evidence>
<evidence type="ECO:0000256" key="1">
    <source>
        <dbReference type="ARBA" id="ARBA00004430"/>
    </source>
</evidence>
<evidence type="ECO:0000256" key="2">
    <source>
        <dbReference type="ARBA" id="ARBA00008887"/>
    </source>
</evidence>
<evidence type="ECO:0000256" key="10">
    <source>
        <dbReference type="ARBA" id="ARBA00023069"/>
    </source>
</evidence>
<evidence type="ECO:0000256" key="11">
    <source>
        <dbReference type="ARBA" id="ARBA00023175"/>
    </source>
</evidence>
<dbReference type="PANTHER" id="PTHR22878">
    <property type="entry name" value="DYNEIN HEAVY CHAIN 6, AXONEMAL-LIKE-RELATED"/>
    <property type="match status" value="1"/>
</dbReference>
<dbReference type="Pfam" id="PF17857">
    <property type="entry name" value="AAA_lid_1"/>
    <property type="match status" value="1"/>
</dbReference>
<feature type="domain" description="Dynein heavy chain AAA lid" evidence="21">
    <location>
        <begin position="1742"/>
        <end position="1881"/>
    </location>
</feature>
<evidence type="ECO:0000256" key="5">
    <source>
        <dbReference type="ARBA" id="ARBA00022737"/>
    </source>
</evidence>
<dbReference type="Pfam" id="PF18199">
    <property type="entry name" value="Dynein_C"/>
    <property type="match status" value="1"/>
</dbReference>
<organism evidence="23 24">
    <name type="scientific">Ignelater luminosus</name>
    <name type="common">Cucubano</name>
    <name type="synonym">Pyrophorus luminosus</name>
    <dbReference type="NCBI Taxonomy" id="2038154"/>
    <lineage>
        <taxon>Eukaryota</taxon>
        <taxon>Metazoa</taxon>
        <taxon>Ecdysozoa</taxon>
        <taxon>Arthropoda</taxon>
        <taxon>Hexapoda</taxon>
        <taxon>Insecta</taxon>
        <taxon>Pterygota</taxon>
        <taxon>Neoptera</taxon>
        <taxon>Endopterygota</taxon>
        <taxon>Coleoptera</taxon>
        <taxon>Polyphaga</taxon>
        <taxon>Elateriformia</taxon>
        <taxon>Elateroidea</taxon>
        <taxon>Elateridae</taxon>
        <taxon>Agrypninae</taxon>
        <taxon>Pyrophorini</taxon>
        <taxon>Ignelater</taxon>
    </lineage>
</organism>
<feature type="domain" description="Dynein heavy chain ATP-binding dynein motor region" evidence="18">
    <location>
        <begin position="1130"/>
        <end position="1350"/>
    </location>
</feature>
<reference evidence="23" key="1">
    <citation type="submission" date="2019-08" db="EMBL/GenBank/DDBJ databases">
        <title>The genome of the North American firefly Photinus pyralis.</title>
        <authorList>
            <consortium name="Photinus pyralis genome working group"/>
            <person name="Fallon T.R."/>
            <person name="Sander Lower S.E."/>
            <person name="Weng J.-K."/>
        </authorList>
    </citation>
    <scope>NUCLEOTIDE SEQUENCE</scope>
    <source>
        <strain evidence="23">TRF0915ILg1</strain>
        <tissue evidence="23">Whole body</tissue>
    </source>
</reference>
<dbReference type="GO" id="GO:0005874">
    <property type="term" value="C:microtubule"/>
    <property type="evidence" value="ECO:0007669"/>
    <property type="project" value="UniProtKB-KW"/>
</dbReference>
<evidence type="ECO:0000259" key="17">
    <source>
        <dbReference type="Pfam" id="PF12780"/>
    </source>
</evidence>
<dbReference type="FunFam" id="1.10.8.720:FF:000008">
    <property type="entry name" value="Dynein axonemal heavy chain 2"/>
    <property type="match status" value="1"/>
</dbReference>
<name>A0A8K0G2X5_IGNLU</name>
<evidence type="ECO:0000259" key="22">
    <source>
        <dbReference type="Pfam" id="PF18199"/>
    </source>
</evidence>
<keyword evidence="4" id="KW-0493">Microtubule</keyword>
<evidence type="ECO:0000313" key="24">
    <source>
        <dbReference type="Proteomes" id="UP000801492"/>
    </source>
</evidence>
<evidence type="ECO:0000256" key="9">
    <source>
        <dbReference type="ARBA" id="ARBA00023054"/>
    </source>
</evidence>
<evidence type="ECO:0000259" key="18">
    <source>
        <dbReference type="Pfam" id="PF12781"/>
    </source>
</evidence>
<evidence type="ECO:0000256" key="8">
    <source>
        <dbReference type="ARBA" id="ARBA00023017"/>
    </source>
</evidence>
<dbReference type="FunFam" id="3.10.490.20:FF:000008">
    <property type="entry name" value="dynein heavy chain 2, axonemal"/>
    <property type="match status" value="1"/>
</dbReference>
<feature type="domain" description="Dynein heavy chain AAA module D4" evidence="17">
    <location>
        <begin position="480"/>
        <end position="758"/>
    </location>
</feature>
<dbReference type="InterPro" id="IPR041228">
    <property type="entry name" value="Dynein_C"/>
</dbReference>
<comment type="caution">
    <text evidence="23">The sequence shown here is derived from an EMBL/GenBank/DDBJ whole genome shotgun (WGS) entry which is preliminary data.</text>
</comment>
<dbReference type="FunFam" id="1.20.920.30:FF:000005">
    <property type="entry name" value="Dynein, axonemal, heavy chain 2"/>
    <property type="match status" value="1"/>
</dbReference>
<dbReference type="Pfam" id="PF12780">
    <property type="entry name" value="AAA_8"/>
    <property type="match status" value="1"/>
</dbReference>
<dbReference type="FunFam" id="1.20.1270.280:FF:000007">
    <property type="entry name" value="dynein heavy chain 2, axonemal"/>
    <property type="match status" value="1"/>
</dbReference>
<keyword evidence="10" id="KW-0969">Cilium</keyword>
<dbReference type="InterPro" id="IPR027417">
    <property type="entry name" value="P-loop_NTPase"/>
</dbReference>
<dbReference type="FunFam" id="3.40.50.300:FF:002141">
    <property type="entry name" value="Dynein heavy chain"/>
    <property type="match status" value="1"/>
</dbReference>
<evidence type="ECO:0000259" key="19">
    <source>
        <dbReference type="Pfam" id="PF17852"/>
    </source>
</evidence>
<dbReference type="Gene3D" id="1.10.8.720">
    <property type="entry name" value="Region D6 of dynein motor"/>
    <property type="match status" value="1"/>
</dbReference>
<dbReference type="FunFam" id="1.20.920.20:FF:000001">
    <property type="entry name" value="dynein heavy chain 2, axonemal"/>
    <property type="match status" value="1"/>
</dbReference>
<gene>
    <name evidence="23" type="ORF">ILUMI_22328</name>
</gene>
<dbReference type="Gene3D" id="1.10.472.130">
    <property type="match status" value="1"/>
</dbReference>
<dbReference type="FunFam" id="3.40.50.300:FF:000049">
    <property type="entry name" value="Dynein, axonemal, heavy chain 5"/>
    <property type="match status" value="1"/>
</dbReference>
<keyword evidence="24" id="KW-1185">Reference proteome</keyword>
<dbReference type="InterPro" id="IPR041658">
    <property type="entry name" value="AAA_lid_11"/>
</dbReference>
<keyword evidence="6" id="KW-0547">Nucleotide-binding</keyword>